<reference evidence="2" key="1">
    <citation type="journal article" date="2014" name="PLoS ONE">
        <title>Plasmidome interchange between Clostridium botulinum, Clostridium novyi and Clostridium haemolyticum converts strains of independent lineages into distinctly different pathogens.</title>
        <authorList>
            <person name="Skarin H."/>
            <person name="Segerman B."/>
        </authorList>
    </citation>
    <scope>NUCLEOTIDE SEQUENCE [LARGE SCALE GENOMIC DNA]</scope>
    <source>
        <strain evidence="2">NCTC 9693</strain>
    </source>
</reference>
<keyword evidence="1" id="KW-0614">Plasmid</keyword>
<keyword evidence="2" id="KW-1185">Reference proteome</keyword>
<name>A0ABR4TB27_CLOHA</name>
<accession>A0ABR4TB27</accession>
<protein>
    <submittedName>
        <fullName evidence="1">Uncharacterized protein</fullName>
    </submittedName>
</protein>
<dbReference type="RefSeq" id="WP_039230742.1">
    <property type="nucleotide sequence ID" value="NZ_CM003349.1"/>
</dbReference>
<dbReference type="Proteomes" id="UP000027937">
    <property type="component" value="Plasmid p1Ch9693"/>
</dbReference>
<geneLocation type="plasmid" evidence="1 2">
    <name>p1Ch9693</name>
</geneLocation>
<gene>
    <name evidence="1" type="ORF">Z960_p0145</name>
</gene>
<proteinExistence type="predicted"/>
<evidence type="ECO:0000313" key="1">
    <source>
        <dbReference type="EMBL" id="KEI14138.1"/>
    </source>
</evidence>
<comment type="caution">
    <text evidence="1">The sequence shown here is derived from an EMBL/GenBank/DDBJ whole genome shotgun (WGS) entry which is preliminary data.</text>
</comment>
<organism evidence="1 2">
    <name type="scientific">Clostridium haemolyticum NCTC 9693</name>
    <dbReference type="NCBI Taxonomy" id="1443114"/>
    <lineage>
        <taxon>Bacteria</taxon>
        <taxon>Bacillati</taxon>
        <taxon>Bacillota</taxon>
        <taxon>Clostridia</taxon>
        <taxon>Eubacteriales</taxon>
        <taxon>Clostridiaceae</taxon>
        <taxon>Clostridium</taxon>
    </lineage>
</organism>
<dbReference type="EMBL" id="JENX01000125">
    <property type="protein sequence ID" value="KEI14138.1"/>
    <property type="molecule type" value="Genomic_DNA"/>
</dbReference>
<sequence length="135" mass="16205">MDFIDEQIQEEYNNYLEKVKKRVRELFKQALRECVYNYYTPNTYERTYQMLNNVNVHINKDGELYVYTDNQLYTSAVDGSLQNPNFVNYIIEHGHHDGKGTNQYHSYEGRHYLERAKELIDNEFKCNCEIISDTP</sequence>
<evidence type="ECO:0000313" key="2">
    <source>
        <dbReference type="Proteomes" id="UP000027937"/>
    </source>
</evidence>